<sequence>MQYTEKLIEHFKNPHNQGDIKDADAVGEVGNMKCGDIMKVYLKINNDKIDDIKFETLGCAAAIATSSVLTDLAKGKSLDDALKISKQDIVDVLGGIPAPKFHCSILAEEALKKAIENYKK</sequence>
<dbReference type="EMBL" id="MFGJ01000007">
    <property type="protein sequence ID" value="OGF31840.1"/>
    <property type="molecule type" value="Genomic_DNA"/>
</dbReference>
<reference evidence="2 3" key="1">
    <citation type="journal article" date="2016" name="Nat. Commun.">
        <title>Thousands of microbial genomes shed light on interconnected biogeochemical processes in an aquifer system.</title>
        <authorList>
            <person name="Anantharaman K."/>
            <person name="Brown C.T."/>
            <person name="Hug L.A."/>
            <person name="Sharon I."/>
            <person name="Castelle C.J."/>
            <person name="Probst A.J."/>
            <person name="Thomas B.C."/>
            <person name="Singh A."/>
            <person name="Wilkins M.J."/>
            <person name="Karaoz U."/>
            <person name="Brodie E.L."/>
            <person name="Williams K.H."/>
            <person name="Hubbard S.S."/>
            <person name="Banfield J.F."/>
        </authorList>
    </citation>
    <scope>NUCLEOTIDE SEQUENCE [LARGE SCALE GENOMIC DNA]</scope>
</reference>
<evidence type="ECO:0000259" key="1">
    <source>
        <dbReference type="Pfam" id="PF01592"/>
    </source>
</evidence>
<dbReference type="GO" id="GO:0005506">
    <property type="term" value="F:iron ion binding"/>
    <property type="evidence" value="ECO:0007669"/>
    <property type="project" value="InterPro"/>
</dbReference>
<dbReference type="Gene3D" id="3.90.1010.10">
    <property type="match status" value="1"/>
</dbReference>
<dbReference type="GO" id="GO:0016226">
    <property type="term" value="P:iron-sulfur cluster assembly"/>
    <property type="evidence" value="ECO:0007669"/>
    <property type="project" value="InterPro"/>
</dbReference>
<dbReference type="SUPFAM" id="SSF82649">
    <property type="entry name" value="SufE/NifU"/>
    <property type="match status" value="1"/>
</dbReference>
<dbReference type="PANTHER" id="PTHR10093">
    <property type="entry name" value="IRON-SULFUR CLUSTER ASSEMBLY ENZYME NIFU HOMOLOG"/>
    <property type="match status" value="1"/>
</dbReference>
<organism evidence="2 3">
    <name type="scientific">Candidatus Falkowbacteria bacterium RIFOXYC2_FULL_36_12</name>
    <dbReference type="NCBI Taxonomy" id="1798002"/>
    <lineage>
        <taxon>Bacteria</taxon>
        <taxon>Candidatus Falkowiibacteriota</taxon>
    </lineage>
</organism>
<dbReference type="STRING" id="1798002.A2478_05145"/>
<dbReference type="GO" id="GO:0051536">
    <property type="term" value="F:iron-sulfur cluster binding"/>
    <property type="evidence" value="ECO:0007669"/>
    <property type="project" value="InterPro"/>
</dbReference>
<dbReference type="Pfam" id="PF01592">
    <property type="entry name" value="NifU_N"/>
    <property type="match status" value="1"/>
</dbReference>
<feature type="domain" description="NIF system FeS cluster assembly NifU N-terminal" evidence="1">
    <location>
        <begin position="2"/>
        <end position="120"/>
    </location>
</feature>
<gene>
    <name evidence="2" type="ORF">A2478_05145</name>
</gene>
<dbReference type="InterPro" id="IPR002871">
    <property type="entry name" value="NIF_FeS_clus_asmbl_NifU_N"/>
</dbReference>
<comment type="caution">
    <text evidence="2">The sequence shown here is derived from an EMBL/GenBank/DDBJ whole genome shotgun (WGS) entry which is preliminary data.</text>
</comment>
<evidence type="ECO:0000313" key="2">
    <source>
        <dbReference type="EMBL" id="OGF31840.1"/>
    </source>
</evidence>
<dbReference type="AlphaFoldDB" id="A0A1F5SYR3"/>
<accession>A0A1F5SYR3</accession>
<evidence type="ECO:0000313" key="3">
    <source>
        <dbReference type="Proteomes" id="UP000179001"/>
    </source>
</evidence>
<proteinExistence type="predicted"/>
<protein>
    <submittedName>
        <fullName evidence="2">Iron-sulfur cluster assembly scaffold protein</fullName>
    </submittedName>
</protein>
<dbReference type="CDD" id="cd06664">
    <property type="entry name" value="IscU_like"/>
    <property type="match status" value="1"/>
</dbReference>
<dbReference type="Proteomes" id="UP000179001">
    <property type="component" value="Unassembled WGS sequence"/>
</dbReference>
<name>A0A1F5SYR3_9BACT</name>